<name>A0AAD7Y3I9_9FUNG</name>
<dbReference type="SUPFAM" id="SSF47336">
    <property type="entry name" value="ACP-like"/>
    <property type="match status" value="1"/>
</dbReference>
<dbReference type="Gene3D" id="1.10.1200.10">
    <property type="entry name" value="ACP-like"/>
    <property type="match status" value="1"/>
</dbReference>
<dbReference type="GO" id="GO:0031177">
    <property type="term" value="F:phosphopantetheine binding"/>
    <property type="evidence" value="ECO:0007669"/>
    <property type="project" value="InterPro"/>
</dbReference>
<evidence type="ECO:0000313" key="4">
    <source>
        <dbReference type="EMBL" id="KAJ8663127.1"/>
    </source>
</evidence>
<dbReference type="InterPro" id="IPR013120">
    <property type="entry name" value="FAR_NAD-bd"/>
</dbReference>
<dbReference type="InterPro" id="IPR020806">
    <property type="entry name" value="PKS_PP-bd"/>
</dbReference>
<dbReference type="SUPFAM" id="SSF51735">
    <property type="entry name" value="NAD(P)-binding Rossmann-fold domains"/>
    <property type="match status" value="1"/>
</dbReference>
<dbReference type="Gene3D" id="3.40.50.12780">
    <property type="entry name" value="N-terminal domain of ligase-like"/>
    <property type="match status" value="1"/>
</dbReference>
<dbReference type="PROSITE" id="PS50075">
    <property type="entry name" value="CARRIER"/>
    <property type="match status" value="1"/>
</dbReference>
<evidence type="ECO:0000259" key="3">
    <source>
        <dbReference type="PROSITE" id="PS50075"/>
    </source>
</evidence>
<dbReference type="InterPro" id="IPR020845">
    <property type="entry name" value="AMP-binding_CS"/>
</dbReference>
<proteinExistence type="predicted"/>
<dbReference type="InterPro" id="IPR009081">
    <property type="entry name" value="PP-bd_ACP"/>
</dbReference>
<dbReference type="PROSITE" id="PS00455">
    <property type="entry name" value="AMP_BINDING"/>
    <property type="match status" value="1"/>
</dbReference>
<dbReference type="Pfam" id="PF00550">
    <property type="entry name" value="PP-binding"/>
    <property type="match status" value="1"/>
</dbReference>
<dbReference type="InterPro" id="IPR042099">
    <property type="entry name" value="ANL_N_sf"/>
</dbReference>
<keyword evidence="5" id="KW-1185">Reference proteome</keyword>
<feature type="domain" description="Carrier" evidence="3">
    <location>
        <begin position="557"/>
        <end position="635"/>
    </location>
</feature>
<dbReference type="InterPro" id="IPR036736">
    <property type="entry name" value="ACP-like_sf"/>
</dbReference>
<reference evidence="4 5" key="1">
    <citation type="submission" date="2023-03" db="EMBL/GenBank/DDBJ databases">
        <title>Genome sequence of Lichtheimia ornata CBS 291.66.</title>
        <authorList>
            <person name="Mohabir J.T."/>
            <person name="Shea T.P."/>
            <person name="Kurbessoian T."/>
            <person name="Berby B."/>
            <person name="Fontaine J."/>
            <person name="Livny J."/>
            <person name="Gnirke A."/>
            <person name="Stajich J.E."/>
            <person name="Cuomo C.A."/>
        </authorList>
    </citation>
    <scope>NUCLEOTIDE SEQUENCE [LARGE SCALE GENOMIC DNA]</scope>
    <source>
        <strain evidence="4">CBS 291.66</strain>
    </source>
</reference>
<comment type="caution">
    <text evidence="4">The sequence shown here is derived from an EMBL/GenBank/DDBJ whole genome shotgun (WGS) entry which is preliminary data.</text>
</comment>
<dbReference type="EMBL" id="JARTCD010000003">
    <property type="protein sequence ID" value="KAJ8663127.1"/>
    <property type="molecule type" value="Genomic_DNA"/>
</dbReference>
<dbReference type="Pfam" id="PF23562">
    <property type="entry name" value="AMP-binding_C_3"/>
    <property type="match status" value="1"/>
</dbReference>
<evidence type="ECO:0000313" key="5">
    <source>
        <dbReference type="Proteomes" id="UP001234581"/>
    </source>
</evidence>
<sequence length="1045" mass="117861">MSTLRYKYTDYHALINLFQIMAKRYESNVYAHYQVGNSEFKALTYEQVDRITTNLACKWAPTMKNVDTVGFISDHSIHYLLGMIAILKLRTTLLALSPRNSEAANVNLLNLTGSRVLLVSEKHKGMAENCAHQLPDLKYDAVKPFDIDALVNEPLRSDWDTILDTHFSPEDEEKIALIIHSSGTTSFPKPIRLSNRYLFHLTQTIPQEWDNSFPKQAATQEDVSLAAYPLFHVYGCLTTFGPVMYGTSVVLLARLPPTPSELTTIIEKLHVTFVSLPPLLIDQLVTYLNETQAFAPWQKLKILLYGGAALKKTTGDYLHNHGINVRNAYGSTEINAMSMAHMTNDRWDTLQPLEPAASYAEWEPVDKGNGVYHLVIKAGCPCMATGVANRPNGDYATKDLFKEDPPNSGYWQHLGRNDDTLVMENGEKTNPTPMEHTISSSPLVKQCTVIGENRPCTAALVELDVDQALRLTPQEMIDEVQGIVSKANKDAPSHSTILPQMVYILPLEKRLPSTDKGTIMRKHAIREYESAINKMYDDFLNGAADQPSDMRGSTSGMTLEQIESFLVRTASQVLQIKEDVLANNKRESLFDHGLNSLLAIQLRNRITSSFGTVPSNFIFEHPTIESAAQSLHSSDDAVDKSEERYQDTQQLLMEYITRAKDDFAQCKTTMDDPRAAEGHVILLTGATGSLGSFMLSQLLQSSNVKKVYCLVRGQQDRLMDRLYTAFRDRFLDTRLLENGKVEALPMKLNEDYLGWSKDTYDRLKEQVTIVQACAWLLDFNQPIAHFDKECIQGLYNLLKFAHRPINPMHVHTISSVSATAAMESPIQEVVAPEDPHVAMPMGYAQSKYIVEHLFYFLSKEKGFPCTIERLGQVCGDTQRGFYWNTSEQYPLMMVGGGAEMKKMPDFGNMVIDWIPVDYAAASIVQIMLNTASNNNIAPAEQVFHIVNPNRVTWRDVLEAMRASGMQFDIVKPEQWVEDLSENEENPAYRLMSFYEANFVGEAMSMPVWETKQTVKVAPMLKQAPAFGPDLMSKYLHYWRSIGFYK</sequence>
<dbReference type="SUPFAM" id="SSF56801">
    <property type="entry name" value="Acetyl-CoA synthetase-like"/>
    <property type="match status" value="1"/>
</dbReference>
<protein>
    <recommendedName>
        <fullName evidence="3">Carrier domain-containing protein</fullName>
    </recommendedName>
</protein>
<keyword evidence="2" id="KW-0597">Phosphoprotein</keyword>
<dbReference type="InterPro" id="IPR036291">
    <property type="entry name" value="NAD(P)-bd_dom_sf"/>
</dbReference>
<dbReference type="Pfam" id="PF00501">
    <property type="entry name" value="AMP-binding"/>
    <property type="match status" value="1"/>
</dbReference>
<organism evidence="4 5">
    <name type="scientific">Lichtheimia ornata</name>
    <dbReference type="NCBI Taxonomy" id="688661"/>
    <lineage>
        <taxon>Eukaryota</taxon>
        <taxon>Fungi</taxon>
        <taxon>Fungi incertae sedis</taxon>
        <taxon>Mucoromycota</taxon>
        <taxon>Mucoromycotina</taxon>
        <taxon>Mucoromycetes</taxon>
        <taxon>Mucorales</taxon>
        <taxon>Lichtheimiaceae</taxon>
        <taxon>Lichtheimia</taxon>
    </lineage>
</organism>
<dbReference type="GeneID" id="83208722"/>
<dbReference type="Proteomes" id="UP001234581">
    <property type="component" value="Unassembled WGS sequence"/>
</dbReference>
<dbReference type="Gene3D" id="3.40.50.720">
    <property type="entry name" value="NAD(P)-binding Rossmann-like Domain"/>
    <property type="match status" value="1"/>
</dbReference>
<dbReference type="RefSeq" id="XP_058348039.1">
    <property type="nucleotide sequence ID" value="XM_058481401.1"/>
</dbReference>
<gene>
    <name evidence="4" type="ORF">O0I10_001304</name>
</gene>
<keyword evidence="1" id="KW-0596">Phosphopantetheine</keyword>
<dbReference type="PANTHER" id="PTHR44845">
    <property type="entry name" value="CARRIER DOMAIN-CONTAINING PROTEIN"/>
    <property type="match status" value="1"/>
</dbReference>
<dbReference type="InterPro" id="IPR000873">
    <property type="entry name" value="AMP-dep_synth/lig_dom"/>
</dbReference>
<evidence type="ECO:0000256" key="1">
    <source>
        <dbReference type="ARBA" id="ARBA00022450"/>
    </source>
</evidence>
<dbReference type="AlphaFoldDB" id="A0AAD7Y3I9"/>
<dbReference type="Pfam" id="PF07993">
    <property type="entry name" value="NAD_binding_4"/>
    <property type="match status" value="1"/>
</dbReference>
<dbReference type="PANTHER" id="PTHR44845:SF6">
    <property type="entry name" value="BETA-ALANINE-ACTIVATING ENZYME"/>
    <property type="match status" value="1"/>
</dbReference>
<evidence type="ECO:0000256" key="2">
    <source>
        <dbReference type="ARBA" id="ARBA00022553"/>
    </source>
</evidence>
<accession>A0AAD7Y3I9</accession>
<dbReference type="SMART" id="SM00823">
    <property type="entry name" value="PKS_PP"/>
    <property type="match status" value="1"/>
</dbReference>